<evidence type="ECO:0000313" key="7">
    <source>
        <dbReference type="Proteomes" id="UP000318017"/>
    </source>
</evidence>
<dbReference type="InterPro" id="IPR032789">
    <property type="entry name" value="T2SS-T3SS_pil_N"/>
</dbReference>
<protein>
    <submittedName>
        <fullName evidence="6">Type II secretion system protein D</fullName>
    </submittedName>
</protein>
<evidence type="ECO:0000256" key="1">
    <source>
        <dbReference type="RuleBase" id="RU004003"/>
    </source>
</evidence>
<evidence type="ECO:0000256" key="3">
    <source>
        <dbReference type="SAM" id="SignalP"/>
    </source>
</evidence>
<comment type="similarity">
    <text evidence="1">Belongs to the bacterial secretin family.</text>
</comment>
<dbReference type="PROSITE" id="PS00875">
    <property type="entry name" value="T2SP_D"/>
    <property type="match status" value="1"/>
</dbReference>
<keyword evidence="3" id="KW-0732">Signal</keyword>
<dbReference type="InterPro" id="IPR001775">
    <property type="entry name" value="GspD/PilQ"/>
</dbReference>
<dbReference type="InterPro" id="IPR004845">
    <property type="entry name" value="T2SS_GspD_CS"/>
</dbReference>
<dbReference type="Pfam" id="PF13629">
    <property type="entry name" value="T2SS-T3SS_pil_N"/>
    <property type="match status" value="1"/>
</dbReference>
<organism evidence="6 7">
    <name type="scientific">Aureliella helgolandensis</name>
    <dbReference type="NCBI Taxonomy" id="2527968"/>
    <lineage>
        <taxon>Bacteria</taxon>
        <taxon>Pseudomonadati</taxon>
        <taxon>Planctomycetota</taxon>
        <taxon>Planctomycetia</taxon>
        <taxon>Pirellulales</taxon>
        <taxon>Pirellulaceae</taxon>
        <taxon>Aureliella</taxon>
    </lineage>
</organism>
<dbReference type="GO" id="GO:0009306">
    <property type="term" value="P:protein secretion"/>
    <property type="evidence" value="ECO:0007669"/>
    <property type="project" value="InterPro"/>
</dbReference>
<sequence length="570" mass="61603" precursor="true">MAVLKRCPRNKWLLRRLFARAICGVLATVSVCGSQSVSAQEQPLHQWQIVNTSVDVSNSEERQAMRMVVSTSREITANQPFKSIRIQNPDILSVLPLEGGNRLQLSALTTGITQVDLLGADESVHSIEVMVLGDVRELEAILRGLFPDANLQVVPVQQGCIVSGFVTSDDHVEEVMEIAELYFPTVINKVNVTGVYTIQLETQIMEISRTKLRELGIDWAFANGDDFIKQSVGGIVSNASGAISTTGIETFQLGVIENSSTFFTAVRALRKNNLVKVLASPTLTAVDGRPASFNAGGEIPILIPAGLGQVAVQFREFGTRLDYVAKVRGNGRIWLEVRPYVSEIDPSRSVVINGTSVPGLRSRFLETGVEMGAGQTLALAGLLQVKSETVNLGLPVLSDIPYVGALFRTTREEQNEIELLITVTPNFAGPMDPHEVPSMAPGMFSQPPTDKELYWKGYVETPVGGNAQCPPEAGNFVPNQNYIDPQPGYYQEATPPQYMNAPTDGGYNTPSAPLPTVTPNAAAMNNSTSTPKLARQPVTTNLPPAQAPQAGGQSQNQQYLESYPTGGVVR</sequence>
<evidence type="ECO:0000259" key="5">
    <source>
        <dbReference type="Pfam" id="PF13629"/>
    </source>
</evidence>
<dbReference type="PANTHER" id="PTHR30332">
    <property type="entry name" value="PROBABLE GENERAL SECRETION PATHWAY PROTEIN D"/>
    <property type="match status" value="1"/>
</dbReference>
<feature type="region of interest" description="Disordered" evidence="2">
    <location>
        <begin position="491"/>
        <end position="570"/>
    </location>
</feature>
<dbReference type="KEGG" id="ahel:Q31a_11260"/>
<dbReference type="Proteomes" id="UP000318017">
    <property type="component" value="Chromosome"/>
</dbReference>
<feature type="domain" description="Pilus formation protein N-terminal" evidence="5">
    <location>
        <begin position="63"/>
        <end position="131"/>
    </location>
</feature>
<dbReference type="AlphaFoldDB" id="A0A518G2L7"/>
<feature type="chain" id="PRO_5021785731" evidence="3">
    <location>
        <begin position="40"/>
        <end position="570"/>
    </location>
</feature>
<evidence type="ECO:0000259" key="4">
    <source>
        <dbReference type="Pfam" id="PF00263"/>
    </source>
</evidence>
<feature type="signal peptide" evidence="3">
    <location>
        <begin position="1"/>
        <end position="39"/>
    </location>
</feature>
<name>A0A518G2L7_9BACT</name>
<feature type="domain" description="Type II/III secretion system secretin-like" evidence="4">
    <location>
        <begin position="268"/>
        <end position="426"/>
    </location>
</feature>
<dbReference type="PRINTS" id="PR00811">
    <property type="entry name" value="BCTERIALGSPD"/>
</dbReference>
<evidence type="ECO:0000256" key="2">
    <source>
        <dbReference type="SAM" id="MobiDB-lite"/>
    </source>
</evidence>
<feature type="compositionally biased region" description="Polar residues" evidence="2">
    <location>
        <begin position="506"/>
        <end position="542"/>
    </location>
</feature>
<feature type="compositionally biased region" description="Low complexity" evidence="2">
    <location>
        <begin position="543"/>
        <end position="558"/>
    </location>
</feature>
<evidence type="ECO:0000313" key="6">
    <source>
        <dbReference type="EMBL" id="QDV22834.1"/>
    </source>
</evidence>
<dbReference type="EMBL" id="CP036298">
    <property type="protein sequence ID" value="QDV22834.1"/>
    <property type="molecule type" value="Genomic_DNA"/>
</dbReference>
<proteinExistence type="inferred from homology"/>
<dbReference type="InterPro" id="IPR050810">
    <property type="entry name" value="Bact_Secretion_Sys_Channel"/>
</dbReference>
<dbReference type="GO" id="GO:0015627">
    <property type="term" value="C:type II protein secretion system complex"/>
    <property type="evidence" value="ECO:0007669"/>
    <property type="project" value="TreeGrafter"/>
</dbReference>
<dbReference type="Pfam" id="PF00263">
    <property type="entry name" value="Secretin"/>
    <property type="match status" value="1"/>
</dbReference>
<dbReference type="PANTHER" id="PTHR30332:SF17">
    <property type="entry name" value="TYPE IV PILIATION SYSTEM PROTEIN DR_0774-RELATED"/>
    <property type="match status" value="1"/>
</dbReference>
<accession>A0A518G2L7</accession>
<dbReference type="InterPro" id="IPR004846">
    <property type="entry name" value="T2SS/T3SS_dom"/>
</dbReference>
<gene>
    <name evidence="6" type="primary">xpsD</name>
    <name evidence="6" type="ORF">Q31a_11260</name>
</gene>
<dbReference type="RefSeq" id="WP_197356235.1">
    <property type="nucleotide sequence ID" value="NZ_CP036298.1"/>
</dbReference>
<keyword evidence="7" id="KW-1185">Reference proteome</keyword>
<reference evidence="6 7" key="1">
    <citation type="submission" date="2019-02" db="EMBL/GenBank/DDBJ databases">
        <title>Deep-cultivation of Planctomycetes and their phenomic and genomic characterization uncovers novel biology.</title>
        <authorList>
            <person name="Wiegand S."/>
            <person name="Jogler M."/>
            <person name="Boedeker C."/>
            <person name="Pinto D."/>
            <person name="Vollmers J."/>
            <person name="Rivas-Marin E."/>
            <person name="Kohn T."/>
            <person name="Peeters S.H."/>
            <person name="Heuer A."/>
            <person name="Rast P."/>
            <person name="Oberbeckmann S."/>
            <person name="Bunk B."/>
            <person name="Jeske O."/>
            <person name="Meyerdierks A."/>
            <person name="Storesund J.E."/>
            <person name="Kallscheuer N."/>
            <person name="Luecker S."/>
            <person name="Lage O.M."/>
            <person name="Pohl T."/>
            <person name="Merkel B.J."/>
            <person name="Hornburger P."/>
            <person name="Mueller R.-W."/>
            <person name="Bruemmer F."/>
            <person name="Labrenz M."/>
            <person name="Spormann A.M."/>
            <person name="Op den Camp H."/>
            <person name="Overmann J."/>
            <person name="Amann R."/>
            <person name="Jetten M.S.M."/>
            <person name="Mascher T."/>
            <person name="Medema M.H."/>
            <person name="Devos D.P."/>
            <person name="Kaster A.-K."/>
            <person name="Ovreas L."/>
            <person name="Rohde M."/>
            <person name="Galperin M.Y."/>
            <person name="Jogler C."/>
        </authorList>
    </citation>
    <scope>NUCLEOTIDE SEQUENCE [LARGE SCALE GENOMIC DNA]</scope>
    <source>
        <strain evidence="6 7">Q31a</strain>
    </source>
</reference>